<evidence type="ECO:0000313" key="11">
    <source>
        <dbReference type="EMBL" id="ALU31233.1"/>
    </source>
</evidence>
<feature type="binding site" evidence="8">
    <location>
        <position position="200"/>
    </location>
    <ligand>
        <name>Zn(2+)</name>
        <dbReference type="ChEBI" id="CHEBI:29105"/>
        <label>2</label>
        <note>catalytic</note>
    </ligand>
</feature>
<dbReference type="STRING" id="1435377.SUSAZ_06130"/>
<comment type="catalytic activity">
    <reaction evidence="8">
        <text>Endonucleolytic cleavage of RNA, removing extra 3' nucleotides from tRNA precursor, generating 3' termini of tRNAs. A 3'-hydroxy group is left at the tRNA terminus and a 5'-phosphoryl group is left at the trailer molecule.</text>
        <dbReference type="EC" id="3.1.26.11"/>
    </reaction>
</comment>
<dbReference type="EMBL" id="CP013694">
    <property type="protein sequence ID" value="ALU28524.1"/>
    <property type="molecule type" value="Genomic_DNA"/>
</dbReference>
<comment type="cofactor">
    <cofactor evidence="8">
        <name>Zn(2+)</name>
        <dbReference type="ChEBI" id="CHEBI:29105"/>
    </cofactor>
    <text evidence="8">Binds 2 Zn(2+) ions.</text>
</comment>
<keyword evidence="3 8" id="KW-0540">Nuclease</keyword>
<feature type="binding site" evidence="8">
    <location>
        <position position="256"/>
    </location>
    <ligand>
        <name>Zn(2+)</name>
        <dbReference type="ChEBI" id="CHEBI:29105"/>
        <label>2</label>
        <note>catalytic</note>
    </ligand>
</feature>
<reference evidence="12 13" key="1">
    <citation type="submission" date="2015-12" db="EMBL/GenBank/DDBJ databases">
        <title>A stable core within a dynamic pangenome in Sulfolobus acidocaldarius.</title>
        <authorList>
            <person name="Anderson R."/>
            <person name="Kouris A."/>
            <person name="Seward C."/>
            <person name="Campbell K."/>
            <person name="Whitaker R."/>
        </authorList>
    </citation>
    <scope>NUCLEOTIDE SEQUENCE [LARGE SCALE GENOMIC DNA]</scope>
    <source>
        <strain evidence="10 13">GG12-C01-09</strain>
        <strain evidence="11 12">NG05B_CO5_07</strain>
    </source>
</reference>
<evidence type="ECO:0000256" key="8">
    <source>
        <dbReference type="HAMAP-Rule" id="MF_01818"/>
    </source>
</evidence>
<dbReference type="InterPro" id="IPR013471">
    <property type="entry name" value="RNase_Z/BN"/>
</dbReference>
<feature type="binding site" evidence="8">
    <location>
        <position position="62"/>
    </location>
    <ligand>
        <name>Zn(2+)</name>
        <dbReference type="ChEBI" id="CHEBI:29105"/>
        <label>1</label>
        <note>catalytic</note>
    </ligand>
</feature>
<feature type="binding site" evidence="8">
    <location>
        <position position="64"/>
    </location>
    <ligand>
        <name>Zn(2+)</name>
        <dbReference type="ChEBI" id="CHEBI:29105"/>
        <label>2</label>
        <note>catalytic</note>
    </ligand>
</feature>
<evidence type="ECO:0000256" key="5">
    <source>
        <dbReference type="ARBA" id="ARBA00022759"/>
    </source>
</evidence>
<organism evidence="10 13">
    <name type="scientific">Sulfolobus acidocaldarius</name>
    <dbReference type="NCBI Taxonomy" id="2285"/>
    <lineage>
        <taxon>Archaea</taxon>
        <taxon>Thermoproteota</taxon>
        <taxon>Thermoprotei</taxon>
        <taxon>Sulfolobales</taxon>
        <taxon>Sulfolobaceae</taxon>
        <taxon>Sulfolobus</taxon>
    </lineage>
</organism>
<comment type="subunit">
    <text evidence="1 8">Homodimer.</text>
</comment>
<accession>A0A0U3HCI0</accession>
<dbReference type="PANTHER" id="PTHR46018">
    <property type="entry name" value="ZINC PHOSPHODIESTERASE ELAC PROTEIN 1"/>
    <property type="match status" value="1"/>
</dbReference>
<protein>
    <recommendedName>
        <fullName evidence="8">Ribonuclease Z</fullName>
        <shortName evidence="8">RNase Z</shortName>
        <ecNumber evidence="8">3.1.26.11</ecNumber>
    </recommendedName>
    <alternativeName>
        <fullName evidence="8">tRNA 3 endonuclease</fullName>
    </alternativeName>
    <alternativeName>
        <fullName evidence="8">tRNase Z</fullName>
    </alternativeName>
</protein>
<dbReference type="Pfam" id="PF12706">
    <property type="entry name" value="Lactamase_B_2"/>
    <property type="match status" value="1"/>
</dbReference>
<evidence type="ECO:0000259" key="9">
    <source>
        <dbReference type="Pfam" id="PF12706"/>
    </source>
</evidence>
<feature type="active site" description="Proton acceptor" evidence="8">
    <location>
        <position position="64"/>
    </location>
</feature>
<dbReference type="EMBL" id="CP013695">
    <property type="protein sequence ID" value="ALU31233.1"/>
    <property type="molecule type" value="Genomic_DNA"/>
</dbReference>
<feature type="binding site" evidence="8">
    <location>
        <position position="65"/>
    </location>
    <ligand>
        <name>Zn(2+)</name>
        <dbReference type="ChEBI" id="CHEBI:29105"/>
        <label>2</label>
        <note>catalytic</note>
    </ligand>
</feature>
<dbReference type="EC" id="3.1.26.11" evidence="8"/>
<dbReference type="InterPro" id="IPR001279">
    <property type="entry name" value="Metallo-B-lactamas"/>
</dbReference>
<evidence type="ECO:0000313" key="13">
    <source>
        <dbReference type="Proteomes" id="UP000065473"/>
    </source>
</evidence>
<feature type="binding site" evidence="8">
    <location>
        <position position="60"/>
    </location>
    <ligand>
        <name>Zn(2+)</name>
        <dbReference type="ChEBI" id="CHEBI:29105"/>
        <label>1</label>
        <note>catalytic</note>
    </ligand>
</feature>
<evidence type="ECO:0000256" key="1">
    <source>
        <dbReference type="ARBA" id="ARBA00011738"/>
    </source>
</evidence>
<comment type="function">
    <text evidence="8">Zinc phosphodiesterase, which displays some tRNA 3'-processing endonuclease activity. Probably involved in tRNA maturation, by removing a 3'-trailer from precursor tRNA.</text>
</comment>
<sequence length="292" mass="33213">MFEIIFIGVGGGAPNKRGLPGILIRREGFEILLDCGEGTQNKMIEHSISFMKLNLIGISHLHGDHVLGLPGIIQTMAMYSRQQKLLLMGPTTLQDYLKSSSKHTYFKPGFETEFIQSYEDQNLTITTFRTCHTIESYGFLIKEKDKTKVDAERLKKEGITDWRIIRKLKEGKRVEIDTKVFLPEDYLYVKKGLSIAYTGDTAPCDSVLNAIKGVDLLIHDSTFLNEREAHDYGHSNCTDAAEIASKADVKRLALYHISGRYQTTEPLLKEAKKIFERTFLPEPLSYFILQEE</sequence>
<evidence type="ECO:0000256" key="4">
    <source>
        <dbReference type="ARBA" id="ARBA00022723"/>
    </source>
</evidence>
<dbReference type="AlphaFoldDB" id="A0A0U3HCI0"/>
<dbReference type="SUPFAM" id="SSF56281">
    <property type="entry name" value="Metallo-hydrolase/oxidoreductase"/>
    <property type="match status" value="1"/>
</dbReference>
<dbReference type="OrthoDB" id="85118at2157"/>
<dbReference type="PaxDb" id="1435377-SUSAZ_06130"/>
<dbReference type="GO" id="GO:0042781">
    <property type="term" value="F:3'-tRNA processing endoribonuclease activity"/>
    <property type="evidence" value="ECO:0007669"/>
    <property type="project" value="UniProtKB-UniRule"/>
</dbReference>
<dbReference type="PANTHER" id="PTHR46018:SF2">
    <property type="entry name" value="ZINC PHOSPHODIESTERASE ELAC PROTEIN 1"/>
    <property type="match status" value="1"/>
</dbReference>
<dbReference type="RefSeq" id="WP_011278128.1">
    <property type="nucleotide sequence ID" value="NZ_BHWZ01000003.1"/>
</dbReference>
<feature type="domain" description="Metallo-beta-lactamase" evidence="9">
    <location>
        <begin position="191"/>
        <end position="257"/>
    </location>
</feature>
<gene>
    <name evidence="8" type="primary">rnz</name>
    <name evidence="10" type="ORF">ATY89_00080</name>
    <name evidence="11" type="ORF">ATZ20_03125</name>
</gene>
<dbReference type="InterPro" id="IPR036866">
    <property type="entry name" value="RibonucZ/Hydroxyglut_hydro"/>
</dbReference>
<keyword evidence="2 8" id="KW-0819">tRNA processing</keyword>
<keyword evidence="6 8" id="KW-0378">Hydrolase</keyword>
<dbReference type="CDD" id="cd07717">
    <property type="entry name" value="RNaseZ_ZiPD-like_MBL-fold"/>
    <property type="match status" value="1"/>
</dbReference>
<dbReference type="NCBIfam" id="TIGR02651">
    <property type="entry name" value="RNase_Z"/>
    <property type="match status" value="1"/>
</dbReference>
<feature type="binding site" evidence="8">
    <location>
        <position position="132"/>
    </location>
    <ligand>
        <name>Zn(2+)</name>
        <dbReference type="ChEBI" id="CHEBI:29105"/>
        <label>1</label>
        <note>catalytic</note>
    </ligand>
</feature>
<feature type="binding site" evidence="8">
    <location>
        <position position="200"/>
    </location>
    <ligand>
        <name>Zn(2+)</name>
        <dbReference type="ChEBI" id="CHEBI:29105"/>
        <label>1</label>
        <note>catalytic</note>
    </ligand>
</feature>
<dbReference type="HAMAP" id="MF_01818">
    <property type="entry name" value="RNase_Z_BN"/>
    <property type="match status" value="1"/>
</dbReference>
<dbReference type="Proteomes" id="UP000060043">
    <property type="component" value="Chromosome"/>
</dbReference>
<evidence type="ECO:0000313" key="12">
    <source>
        <dbReference type="Proteomes" id="UP000060043"/>
    </source>
</evidence>
<dbReference type="GeneID" id="14551789"/>
<keyword evidence="5 8" id="KW-0255">Endonuclease</keyword>
<dbReference type="Gene3D" id="3.60.15.10">
    <property type="entry name" value="Ribonuclease Z/Hydroxyacylglutathione hydrolase-like"/>
    <property type="match status" value="1"/>
</dbReference>
<evidence type="ECO:0000256" key="7">
    <source>
        <dbReference type="ARBA" id="ARBA00022833"/>
    </source>
</evidence>
<keyword evidence="7 8" id="KW-0862">Zinc</keyword>
<dbReference type="NCBIfam" id="NF000801">
    <property type="entry name" value="PRK00055.1-3"/>
    <property type="match status" value="1"/>
</dbReference>
<keyword evidence="4 8" id="KW-0479">Metal-binding</keyword>
<evidence type="ECO:0000313" key="10">
    <source>
        <dbReference type="EMBL" id="ALU28524.1"/>
    </source>
</evidence>
<dbReference type="Pfam" id="PF23023">
    <property type="entry name" value="Anti-Pycsar_Apyc1"/>
    <property type="match status" value="1"/>
</dbReference>
<dbReference type="OMA" id="GTQRQMM"/>
<evidence type="ECO:0000256" key="3">
    <source>
        <dbReference type="ARBA" id="ARBA00022722"/>
    </source>
</evidence>
<dbReference type="GO" id="GO:0008270">
    <property type="term" value="F:zinc ion binding"/>
    <property type="evidence" value="ECO:0007669"/>
    <property type="project" value="UniProtKB-UniRule"/>
</dbReference>
<evidence type="ECO:0000256" key="6">
    <source>
        <dbReference type="ARBA" id="ARBA00022801"/>
    </source>
</evidence>
<dbReference type="SMR" id="A0A0U3HCI0"/>
<proteinExistence type="inferred from homology"/>
<dbReference type="Proteomes" id="UP000065473">
    <property type="component" value="Chromosome"/>
</dbReference>
<evidence type="ECO:0000256" key="2">
    <source>
        <dbReference type="ARBA" id="ARBA00022694"/>
    </source>
</evidence>
<dbReference type="GeneID" id="78441630"/>
<name>A0A0U3HCI0_9CREN</name>
<comment type="similarity">
    <text evidence="8">Belongs to the RNase Z family.</text>
</comment>